<proteinExistence type="predicted"/>
<evidence type="ECO:0008006" key="4">
    <source>
        <dbReference type="Google" id="ProtNLM"/>
    </source>
</evidence>
<feature type="transmembrane region" description="Helical" evidence="1">
    <location>
        <begin position="119"/>
        <end position="140"/>
    </location>
</feature>
<sequence>MSPADFLRRWAWHSLAAATSLVIAFSAIRGIARGYEPVGDNALIELRARDVFTGDHPFLGTWSSASISSGIDVNHPGPLIFDLVALPLRLFGGAAGIAIAVALLHIAMVWLVGHVTHRAGGMTAAITALTVTAGIVWTLGSELLYDPWQPNVLVLPFWVVMCTVWAIVSGEIGLFPLACGVGSFAMQTHMGYIIIVPVLLGFAAVVTVRAHRERIDELRRPALLSVAVIAVLWAQPLYEQFFGPGRGNLGRVITAGTSGGDDFEPVENTGTGLALGIRLLGSVLALPPWWGRPGYDDSIPGSTQTVTADGLQIDAPGLRTLLPSMIGLAVMVTLLVLAWRIARRAGAQHVVAGFATLTTALVVASITIVITPIDILGLSPHKVRWLWVIGAFATYMLAMAVLAGLTTARRHQTLAGLGVVAVVALLATLPVHANRSGPVYFEATYDSVADLREQLDDHLDEQDLGPVLFDAEGIGFAEPYTAPVMAELLEHGIDLVVDNTSLSRQLGPDRRADPSDPTDGGTRTIIFVRAGAAAVEEIDGVERIAFHDGDVSPYTVDDITDRAVAVFLLPAGSGAIVEGLDI</sequence>
<keyword evidence="1" id="KW-1133">Transmembrane helix</keyword>
<feature type="transmembrane region" description="Helical" evidence="1">
    <location>
        <begin position="222"/>
        <end position="238"/>
    </location>
</feature>
<feature type="transmembrane region" description="Helical" evidence="1">
    <location>
        <begin position="12"/>
        <end position="32"/>
    </location>
</feature>
<feature type="transmembrane region" description="Helical" evidence="1">
    <location>
        <begin position="385"/>
        <end position="407"/>
    </location>
</feature>
<dbReference type="AlphaFoldDB" id="A0A6C7ECC5"/>
<keyword evidence="1" id="KW-0812">Transmembrane</keyword>
<feature type="transmembrane region" description="Helical" evidence="1">
    <location>
        <begin position="321"/>
        <end position="339"/>
    </location>
</feature>
<dbReference type="KEGG" id="aym:YM304_25150"/>
<evidence type="ECO:0000313" key="3">
    <source>
        <dbReference type="Proteomes" id="UP000011863"/>
    </source>
</evidence>
<organism evidence="2 3">
    <name type="scientific">Ilumatobacter coccineus (strain NBRC 103263 / KCTC 29153 / YM16-304)</name>
    <dbReference type="NCBI Taxonomy" id="1313172"/>
    <lineage>
        <taxon>Bacteria</taxon>
        <taxon>Bacillati</taxon>
        <taxon>Actinomycetota</taxon>
        <taxon>Acidimicrobiia</taxon>
        <taxon>Acidimicrobiales</taxon>
        <taxon>Ilumatobacteraceae</taxon>
        <taxon>Ilumatobacter</taxon>
    </lineage>
</organism>
<feature type="transmembrane region" description="Helical" evidence="1">
    <location>
        <begin position="152"/>
        <end position="178"/>
    </location>
</feature>
<feature type="transmembrane region" description="Helical" evidence="1">
    <location>
        <begin position="90"/>
        <end position="113"/>
    </location>
</feature>
<dbReference type="RefSeq" id="WP_015442076.1">
    <property type="nucleotide sequence ID" value="NC_020520.1"/>
</dbReference>
<keyword evidence="3" id="KW-1185">Reference proteome</keyword>
<gene>
    <name evidence="2" type="ORF">YM304_25150</name>
</gene>
<reference evidence="2 3" key="1">
    <citation type="journal article" date="2013" name="Int. J. Syst. Evol. Microbiol.">
        <title>Ilumatobacter nonamiense sp. nov. and Ilumatobacter coccineum sp. nov., isolated from seashore sand.</title>
        <authorList>
            <person name="Matsumoto A."/>
            <person name="Kasai H."/>
            <person name="Matsuo Y."/>
            <person name="Shizuri Y."/>
            <person name="Ichikawa N."/>
            <person name="Fujita N."/>
            <person name="Omura S."/>
            <person name="Takahashi Y."/>
        </authorList>
    </citation>
    <scope>NUCLEOTIDE SEQUENCE [LARGE SCALE GENOMIC DNA]</scope>
    <source>
        <strain evidence="3">NBRC 103263 / KCTC 29153 / YM16-304</strain>
    </source>
</reference>
<dbReference type="EMBL" id="AP012057">
    <property type="protein sequence ID" value="BAN02829.1"/>
    <property type="molecule type" value="Genomic_DNA"/>
</dbReference>
<feature type="transmembrane region" description="Helical" evidence="1">
    <location>
        <begin position="351"/>
        <end position="373"/>
    </location>
</feature>
<name>A0A6C7ECC5_ILUCY</name>
<feature type="transmembrane region" description="Helical" evidence="1">
    <location>
        <begin position="190"/>
        <end position="210"/>
    </location>
</feature>
<accession>A0A6C7ECC5</accession>
<keyword evidence="1" id="KW-0472">Membrane</keyword>
<protein>
    <recommendedName>
        <fullName evidence="4">Glycosyltransferase RgtA/B/C/D-like domain-containing protein</fullName>
    </recommendedName>
</protein>
<dbReference type="Proteomes" id="UP000011863">
    <property type="component" value="Chromosome"/>
</dbReference>
<evidence type="ECO:0000256" key="1">
    <source>
        <dbReference type="SAM" id="Phobius"/>
    </source>
</evidence>
<feature type="transmembrane region" description="Helical" evidence="1">
    <location>
        <begin position="414"/>
        <end position="433"/>
    </location>
</feature>
<evidence type="ECO:0000313" key="2">
    <source>
        <dbReference type="EMBL" id="BAN02829.1"/>
    </source>
</evidence>